<dbReference type="InterPro" id="IPR019826">
    <property type="entry name" value="Carboxylesterase_B_AS"/>
</dbReference>
<feature type="chain" id="PRO_5005108855" description="Carboxylic ester hydrolase" evidence="3">
    <location>
        <begin position="21"/>
        <end position="577"/>
    </location>
</feature>
<keyword evidence="2 3" id="KW-0378">Hydrolase</keyword>
<dbReference type="Proteomes" id="UP000030106">
    <property type="component" value="Unassembled WGS sequence"/>
</dbReference>
<accession>A0A0A2VI55</accession>
<dbReference type="InterPro" id="IPR050309">
    <property type="entry name" value="Type-B_Carboxylest/Lipase"/>
</dbReference>
<evidence type="ECO:0000259" key="4">
    <source>
        <dbReference type="Pfam" id="PF00135"/>
    </source>
</evidence>
<keyword evidence="3" id="KW-0732">Signal</keyword>
<dbReference type="ESTHER" id="beab2-j4ujz3">
    <property type="family name" value="Fungal_carboxylesterase_lipase"/>
</dbReference>
<dbReference type="InterPro" id="IPR029058">
    <property type="entry name" value="AB_hydrolase_fold"/>
</dbReference>
<protein>
    <recommendedName>
        <fullName evidence="3">Carboxylic ester hydrolase</fullName>
        <ecNumber evidence="3">3.1.1.-</ecNumber>
    </recommendedName>
</protein>
<dbReference type="HOGENOM" id="CLU_006586_10_6_1"/>
<gene>
    <name evidence="5" type="ORF">BBAD15_g7426</name>
</gene>
<dbReference type="PANTHER" id="PTHR11559">
    <property type="entry name" value="CARBOXYLESTERASE"/>
    <property type="match status" value="1"/>
</dbReference>
<feature type="signal peptide" evidence="3">
    <location>
        <begin position="1"/>
        <end position="20"/>
    </location>
</feature>
<proteinExistence type="inferred from homology"/>
<sequence length="577" mass="63442">MKSISLTSAILFLPAFAVAAANSSLLPFAGQEVTVETPSGTIIGAVTGVESFNGIPFAKPPEKELRLRPPVRLTGNFGVFNATGKAVGCPQMPPNSGAVLLPPLAGKNITPPIWDEDGPPKGKEDCLTVTVQRPKGTRADANLPVLFYIFGGAFMFGATNANDAEKFITFAEQQNQGFIFVGVNYRLGGFGFLGGSEILKEKSTNLGLRDQRMGLEWVADNIAYFGGNPRNVTLWGQSAGSISVFDQMALYNGNATYNDHPLFHGAILNSGSVLPTEHVDSQKAQAIFDKVVEAANCTWSKVSQLECLRSLDYEDFYRAANSVPRVLDRSSLALSYLPRPDYELLLKSPDAIAKAGTYYAVPTIITSQEDEGTFFSFAQIDVNNTEALVNYLSDTFFDRATRPQVAGLVDTYPIDSTEGSPFRTSVFNEWYQDHYRNGNGFKRVAALLGDFVFTLVRRLTLQGMATSHPEVSLWSSLNSVAYGALPYWGTPHGTDVGMIFNGTGVPVAVKSTRTYYLNFIHNLNPNLGVKGYLEWPKWTPDGRQLLWTTKFGNMLKNDTFREESYEYLKNNTKAFYF</sequence>
<dbReference type="Pfam" id="PF00135">
    <property type="entry name" value="COesterase"/>
    <property type="match status" value="1"/>
</dbReference>
<dbReference type="eggNOG" id="KOG4389">
    <property type="taxonomic scope" value="Eukaryota"/>
</dbReference>
<evidence type="ECO:0000256" key="1">
    <source>
        <dbReference type="ARBA" id="ARBA00005964"/>
    </source>
</evidence>
<dbReference type="SUPFAM" id="SSF53474">
    <property type="entry name" value="alpha/beta-Hydrolases"/>
    <property type="match status" value="1"/>
</dbReference>
<dbReference type="STRING" id="1245745.A0A0A2VI55"/>
<dbReference type="GO" id="GO:0016787">
    <property type="term" value="F:hydrolase activity"/>
    <property type="evidence" value="ECO:0007669"/>
    <property type="project" value="UniProtKB-KW"/>
</dbReference>
<dbReference type="InterPro" id="IPR002018">
    <property type="entry name" value="CarbesteraseB"/>
</dbReference>
<comment type="caution">
    <text evidence="5">The sequence shown here is derived from an EMBL/GenBank/DDBJ whole genome shotgun (WGS) entry which is preliminary data.</text>
</comment>
<dbReference type="AlphaFoldDB" id="A0A0A2VI55"/>
<reference evidence="5 6" key="1">
    <citation type="submission" date="2012-10" db="EMBL/GenBank/DDBJ databases">
        <title>Genome sequencing and analysis of entomopathogenic fungi Beauveria bassiana D1-5.</title>
        <authorList>
            <person name="Li Q."/>
            <person name="Wang L."/>
            <person name="Zhang Z."/>
            <person name="Wang Q."/>
            <person name="Ren J."/>
            <person name="Wang M."/>
            <person name="Xu W."/>
            <person name="Wang J."/>
            <person name="Lu Y."/>
            <person name="Du Q."/>
            <person name="Sun Z."/>
        </authorList>
    </citation>
    <scope>NUCLEOTIDE SEQUENCE [LARGE SCALE GENOMIC DNA]</scope>
    <source>
        <strain evidence="5 6">D1-5</strain>
    </source>
</reference>
<dbReference type="EC" id="3.1.1.-" evidence="3"/>
<comment type="similarity">
    <text evidence="1 3">Belongs to the type-B carboxylesterase/lipase family.</text>
</comment>
<dbReference type="PROSITE" id="PS00122">
    <property type="entry name" value="CARBOXYLESTERASE_B_1"/>
    <property type="match status" value="1"/>
</dbReference>
<evidence type="ECO:0000313" key="6">
    <source>
        <dbReference type="Proteomes" id="UP000030106"/>
    </source>
</evidence>
<dbReference type="EMBL" id="ANFO01000710">
    <property type="protein sequence ID" value="KGQ07253.1"/>
    <property type="molecule type" value="Genomic_DNA"/>
</dbReference>
<evidence type="ECO:0000256" key="3">
    <source>
        <dbReference type="RuleBase" id="RU361235"/>
    </source>
</evidence>
<feature type="domain" description="Carboxylesterase type B" evidence="4">
    <location>
        <begin position="33"/>
        <end position="553"/>
    </location>
</feature>
<dbReference type="Gene3D" id="3.40.50.1820">
    <property type="entry name" value="alpha/beta hydrolase"/>
    <property type="match status" value="1"/>
</dbReference>
<dbReference type="OrthoDB" id="408631at2759"/>
<name>A0A0A2VI55_BEABA</name>
<organism evidence="5 6">
    <name type="scientific">Beauveria bassiana D1-5</name>
    <dbReference type="NCBI Taxonomy" id="1245745"/>
    <lineage>
        <taxon>Eukaryota</taxon>
        <taxon>Fungi</taxon>
        <taxon>Dikarya</taxon>
        <taxon>Ascomycota</taxon>
        <taxon>Pezizomycotina</taxon>
        <taxon>Sordariomycetes</taxon>
        <taxon>Hypocreomycetidae</taxon>
        <taxon>Hypocreales</taxon>
        <taxon>Cordycipitaceae</taxon>
        <taxon>Beauveria</taxon>
    </lineage>
</organism>
<evidence type="ECO:0000256" key="2">
    <source>
        <dbReference type="ARBA" id="ARBA00022801"/>
    </source>
</evidence>
<evidence type="ECO:0000313" key="5">
    <source>
        <dbReference type="EMBL" id="KGQ07253.1"/>
    </source>
</evidence>